<dbReference type="InterPro" id="IPR001173">
    <property type="entry name" value="Glyco_trans_2-like"/>
</dbReference>
<dbReference type="PANTHER" id="PTHR22916:SF3">
    <property type="entry name" value="UDP-GLCNAC:BETAGAL BETA-1,3-N-ACETYLGLUCOSAMINYLTRANSFERASE-LIKE PROTEIN 1"/>
    <property type="match status" value="1"/>
</dbReference>
<keyword evidence="2" id="KW-0808">Transferase</keyword>
<dbReference type="InterPro" id="IPR029044">
    <property type="entry name" value="Nucleotide-diphossugar_trans"/>
</dbReference>
<dbReference type="EMBL" id="AZEQ01000007">
    <property type="protein sequence ID" value="KRL26058.1"/>
    <property type="molecule type" value="Genomic_DNA"/>
</dbReference>
<proteinExistence type="predicted"/>
<dbReference type="Proteomes" id="UP000050901">
    <property type="component" value="Unassembled WGS sequence"/>
</dbReference>
<dbReference type="PANTHER" id="PTHR22916">
    <property type="entry name" value="GLYCOSYLTRANSFERASE"/>
    <property type="match status" value="1"/>
</dbReference>
<dbReference type="GO" id="GO:0016758">
    <property type="term" value="F:hexosyltransferase activity"/>
    <property type="evidence" value="ECO:0007669"/>
    <property type="project" value="UniProtKB-ARBA"/>
</dbReference>
<dbReference type="PATRIC" id="fig|1423771.3.peg.1900"/>
<evidence type="ECO:0000259" key="1">
    <source>
        <dbReference type="Pfam" id="PF00535"/>
    </source>
</evidence>
<name>A0A0R1P909_LIMMU</name>
<dbReference type="Gene3D" id="3.90.550.10">
    <property type="entry name" value="Spore Coat Polysaccharide Biosynthesis Protein SpsA, Chain A"/>
    <property type="match status" value="1"/>
</dbReference>
<gene>
    <name evidence="2" type="ORF">FC47_GL001836</name>
</gene>
<sequence>MSTYNGEKYILDQLKSLKNQSNCVDEVLIIDDCSKDATVEMARRYISSYNLNSKWKIIQNKINQGWKHNFMFGAQQAKGDLVFFSDQDDIWFQNKIEIYDQIFSENDNINVLASHETEWMGESSSVMLSITSNSYDLIPFNNKNYLIQCSGCTMAVRKKYLMHVLPFYKDGWAHDDFLWKMSTLDDSFALLNSSTILHRIHENNESRKKRDKGSTLKGINLEKNITNSLLSRLNEDTTIDKINLKKRIVYHKQRGNLKREKFFESKNLLYVFQILINYMDIYRRKRQLIGDILLLNK</sequence>
<evidence type="ECO:0000313" key="3">
    <source>
        <dbReference type="Proteomes" id="UP000050901"/>
    </source>
</evidence>
<feature type="domain" description="Glycosyltransferase 2-like" evidence="1">
    <location>
        <begin position="1"/>
        <end position="161"/>
    </location>
</feature>
<dbReference type="AlphaFoldDB" id="A0A0R1P909"/>
<accession>A0A0R1P909</accession>
<dbReference type="SUPFAM" id="SSF53448">
    <property type="entry name" value="Nucleotide-diphospho-sugar transferases"/>
    <property type="match status" value="1"/>
</dbReference>
<dbReference type="Pfam" id="PF00535">
    <property type="entry name" value="Glycos_transf_2"/>
    <property type="match status" value="1"/>
</dbReference>
<reference evidence="2 3" key="1">
    <citation type="journal article" date="2015" name="Genome Announc.">
        <title>Expanding the biotechnology potential of lactobacilli through comparative genomics of 213 strains and associated genera.</title>
        <authorList>
            <person name="Sun Z."/>
            <person name="Harris H.M."/>
            <person name="McCann A."/>
            <person name="Guo C."/>
            <person name="Argimon S."/>
            <person name="Zhang W."/>
            <person name="Yang X."/>
            <person name="Jeffery I.B."/>
            <person name="Cooney J.C."/>
            <person name="Kagawa T.F."/>
            <person name="Liu W."/>
            <person name="Song Y."/>
            <person name="Salvetti E."/>
            <person name="Wrobel A."/>
            <person name="Rasinkangas P."/>
            <person name="Parkhill J."/>
            <person name="Rea M.C."/>
            <person name="O'Sullivan O."/>
            <person name="Ritari J."/>
            <person name="Douillard F.P."/>
            <person name="Paul Ross R."/>
            <person name="Yang R."/>
            <person name="Briner A.E."/>
            <person name="Felis G.E."/>
            <person name="de Vos W.M."/>
            <person name="Barrangou R."/>
            <person name="Klaenhammer T.R."/>
            <person name="Caufield P.W."/>
            <person name="Cui Y."/>
            <person name="Zhang H."/>
            <person name="O'Toole P.W."/>
        </authorList>
    </citation>
    <scope>NUCLEOTIDE SEQUENCE [LARGE SCALE GENOMIC DNA]</scope>
    <source>
        <strain evidence="2 3">DSM 13345</strain>
    </source>
</reference>
<evidence type="ECO:0000313" key="2">
    <source>
        <dbReference type="EMBL" id="KRL26058.1"/>
    </source>
</evidence>
<comment type="caution">
    <text evidence="2">The sequence shown here is derived from an EMBL/GenBank/DDBJ whole genome shotgun (WGS) entry which is preliminary data.</text>
</comment>
<protein>
    <submittedName>
        <fullName evidence="2">Glycosyltransferase</fullName>
    </submittedName>
</protein>
<organism evidence="2 3">
    <name type="scientific">Limosilactobacillus mucosae DSM 13345</name>
    <dbReference type="NCBI Taxonomy" id="1423771"/>
    <lineage>
        <taxon>Bacteria</taxon>
        <taxon>Bacillati</taxon>
        <taxon>Bacillota</taxon>
        <taxon>Bacilli</taxon>
        <taxon>Lactobacillales</taxon>
        <taxon>Lactobacillaceae</taxon>
        <taxon>Limosilactobacillus</taxon>
    </lineage>
</organism>